<gene>
    <name evidence="3" type="primary">LOC113510244</name>
</gene>
<protein>
    <submittedName>
        <fullName evidence="3">Uncharacterized protein LOC113510244 isoform X1</fullName>
    </submittedName>
</protein>
<accession>A0ABM3MCG0</accession>
<dbReference type="Proteomes" id="UP001652740">
    <property type="component" value="Unplaced"/>
</dbReference>
<reference evidence="3" key="1">
    <citation type="submission" date="2025-08" db="UniProtKB">
        <authorList>
            <consortium name="RefSeq"/>
        </authorList>
    </citation>
    <scope>IDENTIFICATION</scope>
    <source>
        <tissue evidence="3">Whole larvae</tissue>
    </source>
</reference>
<keyword evidence="1" id="KW-0732">Signal</keyword>
<evidence type="ECO:0000313" key="2">
    <source>
        <dbReference type="Proteomes" id="UP001652740"/>
    </source>
</evidence>
<feature type="signal peptide" evidence="1">
    <location>
        <begin position="1"/>
        <end position="19"/>
    </location>
</feature>
<dbReference type="RefSeq" id="XP_052748778.1">
    <property type="nucleotide sequence ID" value="XM_052892818.1"/>
</dbReference>
<organism evidence="2 3">
    <name type="scientific">Galleria mellonella</name>
    <name type="common">Greater wax moth</name>
    <dbReference type="NCBI Taxonomy" id="7137"/>
    <lineage>
        <taxon>Eukaryota</taxon>
        <taxon>Metazoa</taxon>
        <taxon>Ecdysozoa</taxon>
        <taxon>Arthropoda</taxon>
        <taxon>Hexapoda</taxon>
        <taxon>Insecta</taxon>
        <taxon>Pterygota</taxon>
        <taxon>Neoptera</taxon>
        <taxon>Endopterygota</taxon>
        <taxon>Lepidoptera</taxon>
        <taxon>Glossata</taxon>
        <taxon>Ditrysia</taxon>
        <taxon>Pyraloidea</taxon>
        <taxon>Pyralidae</taxon>
        <taxon>Galleriinae</taxon>
        <taxon>Galleria</taxon>
    </lineage>
</organism>
<evidence type="ECO:0000313" key="3">
    <source>
        <dbReference type="RefSeq" id="XP_052748778.1"/>
    </source>
</evidence>
<proteinExistence type="predicted"/>
<evidence type="ECO:0000256" key="1">
    <source>
        <dbReference type="SAM" id="SignalP"/>
    </source>
</evidence>
<keyword evidence="2" id="KW-1185">Reference proteome</keyword>
<feature type="chain" id="PRO_5045946780" evidence="1">
    <location>
        <begin position="20"/>
        <end position="146"/>
    </location>
</feature>
<sequence>MFLKCLLIINICIIVIVLGGDVSSDEDYMDAVIALLLNGDNVDFIEDGDKEDEDTPILTGGIWKCGDCEDVDESKLIYSESNDIDTGMTDDNVDIQIGLALTNMRCVTVRADVAGIVRRMAGACRGETVTLTVAPAQHFTVNVYGN</sequence>
<name>A0ABM3MCG0_GALME</name>
<dbReference type="GeneID" id="113510244"/>